<keyword evidence="3" id="KW-1185">Reference proteome</keyword>
<dbReference type="PANTHER" id="PTHR11008">
    <property type="entry name" value="PROTEIN TAKEOUT-LIKE PROTEIN"/>
    <property type="match status" value="1"/>
</dbReference>
<evidence type="ECO:0000313" key="3">
    <source>
        <dbReference type="Proteomes" id="UP000691718"/>
    </source>
</evidence>
<feature type="signal peptide" evidence="1">
    <location>
        <begin position="1"/>
        <end position="25"/>
    </location>
</feature>
<reference evidence="2" key="1">
    <citation type="submission" date="2021-04" db="EMBL/GenBank/DDBJ databases">
        <authorList>
            <person name="Tunstrom K."/>
        </authorList>
    </citation>
    <scope>NUCLEOTIDE SEQUENCE</scope>
</reference>
<name>A0A8S3XIR6_PARAO</name>
<dbReference type="OrthoDB" id="7339216at2759"/>
<keyword evidence="1" id="KW-0732">Signal</keyword>
<sequence length="210" mass="22728">MGLKRDSKMKTIAFAFVALLVGVNAVHNVVPKADVRNEKIIDGIIIGIIESIAQQIQDLGLDPLEIGRFVGEYTFPVDGIFRGSVSIENFELSGLSNIVINEVSFQGNTLSLDLALPSIDGSAGKLSIKGLRIAGQVTLGTEKLIDDLNLGFSLGGIESDLNVNIMGYDISNRLNEYLGNTLPSQLNKYEEQLNSVLANIILKVLDRLLD</sequence>
<dbReference type="AlphaFoldDB" id="A0A8S3XIR6"/>
<dbReference type="Proteomes" id="UP000691718">
    <property type="component" value="Unassembled WGS sequence"/>
</dbReference>
<evidence type="ECO:0000256" key="1">
    <source>
        <dbReference type="SAM" id="SignalP"/>
    </source>
</evidence>
<gene>
    <name evidence="2" type="ORF">PAPOLLO_LOCUS18709</name>
</gene>
<evidence type="ECO:0000313" key="2">
    <source>
        <dbReference type="EMBL" id="CAG5026894.1"/>
    </source>
</evidence>
<dbReference type="EMBL" id="CAJQZP010001183">
    <property type="protein sequence ID" value="CAG5026894.1"/>
    <property type="molecule type" value="Genomic_DNA"/>
</dbReference>
<proteinExistence type="predicted"/>
<dbReference type="GO" id="GO:0005615">
    <property type="term" value="C:extracellular space"/>
    <property type="evidence" value="ECO:0007669"/>
    <property type="project" value="TreeGrafter"/>
</dbReference>
<protein>
    <submittedName>
        <fullName evidence="2">(apollo) hypothetical protein</fullName>
    </submittedName>
</protein>
<feature type="chain" id="PRO_5035836024" evidence="1">
    <location>
        <begin position="26"/>
        <end position="210"/>
    </location>
</feature>
<organism evidence="2 3">
    <name type="scientific">Parnassius apollo</name>
    <name type="common">Apollo butterfly</name>
    <name type="synonym">Papilio apollo</name>
    <dbReference type="NCBI Taxonomy" id="110799"/>
    <lineage>
        <taxon>Eukaryota</taxon>
        <taxon>Metazoa</taxon>
        <taxon>Ecdysozoa</taxon>
        <taxon>Arthropoda</taxon>
        <taxon>Hexapoda</taxon>
        <taxon>Insecta</taxon>
        <taxon>Pterygota</taxon>
        <taxon>Neoptera</taxon>
        <taxon>Endopterygota</taxon>
        <taxon>Lepidoptera</taxon>
        <taxon>Glossata</taxon>
        <taxon>Ditrysia</taxon>
        <taxon>Papilionoidea</taxon>
        <taxon>Papilionidae</taxon>
        <taxon>Parnassiinae</taxon>
        <taxon>Parnassini</taxon>
        <taxon>Parnassius</taxon>
        <taxon>Parnassius</taxon>
    </lineage>
</organism>
<accession>A0A8S3XIR6</accession>
<dbReference type="PANTHER" id="PTHR11008:SF29">
    <property type="entry name" value="IP17226P"/>
    <property type="match status" value="1"/>
</dbReference>
<comment type="caution">
    <text evidence="2">The sequence shown here is derived from an EMBL/GenBank/DDBJ whole genome shotgun (WGS) entry which is preliminary data.</text>
</comment>